<keyword evidence="4" id="KW-0645">Protease</keyword>
<dbReference type="PROSITE" id="PS50235">
    <property type="entry name" value="USP_3"/>
    <property type="match status" value="1"/>
</dbReference>
<evidence type="ECO:0000313" key="9">
    <source>
        <dbReference type="Proteomes" id="UP000886523"/>
    </source>
</evidence>
<evidence type="ECO:0000256" key="2">
    <source>
        <dbReference type="ARBA" id="ARBA00009085"/>
    </source>
</evidence>
<feature type="compositionally biased region" description="Low complexity" evidence="6">
    <location>
        <begin position="452"/>
        <end position="468"/>
    </location>
</feature>
<sequence length="594" mass="65224">MPTIFRWIGVNNGPGSNPGPISGTAHPPVQPSLESVAFSSPDAKQFGMENFGGHTCYANSVLQALYFCQPFRDLVCMAPDRFQSEAQSHSVSPAPRLSAPDSAPEPSPPIPSAPPTLFSALRALYIHISTHPATKGTISPTSFINKLKKENEIFRSSMHQDAHEFLNYLLNKIVEDLEADLKDAKERAQQDDLSKSISSLAPSTDASRTDSSPSQPTYSGFSAHPTLVQTLFEGVLTNETRCLTCETVSSRDESFLDLSIDIEQNSSVTACLRQFSASEMLCQKNKFFCDSCCGLQEAEKRMKIKTLPNVLALHLKRFKLLPDEDKYVKLAYRVAFPLELRLFNTVDDAEDPDRLYRLFSIVVHIGGGPHHGHYVTIVKAYGEVWRVFDDDTVYPIPESDIPRYFGDAPAGAGYVLFYQAADLNPEALGLSPKAAPTPGHMETATSPNTTIAESPLSVSSSSESSASLTRVPDPAPVGTPDPSLLPPSAVPSSAPPRLTAPPSAPLRHLLTHLLCLPDGHRRWPQRIPTEVHPSFGRSEQHPDDLNLVTEHLTMDLLLVLRSPFRCPNRRRIKNEKGKKRKIRHPLTAAAGFPV</sequence>
<dbReference type="OrthoDB" id="27652at2759"/>
<feature type="region of interest" description="Disordered" evidence="6">
    <location>
        <begin position="87"/>
        <end position="113"/>
    </location>
</feature>
<evidence type="ECO:0000259" key="7">
    <source>
        <dbReference type="PROSITE" id="PS50235"/>
    </source>
</evidence>
<reference evidence="8" key="1">
    <citation type="journal article" date="2020" name="Nat. Commun.">
        <title>Large-scale genome sequencing of mycorrhizal fungi provides insights into the early evolution of symbiotic traits.</title>
        <authorList>
            <person name="Miyauchi S."/>
            <person name="Kiss E."/>
            <person name="Kuo A."/>
            <person name="Drula E."/>
            <person name="Kohler A."/>
            <person name="Sanchez-Garcia M."/>
            <person name="Morin E."/>
            <person name="Andreopoulos B."/>
            <person name="Barry K.W."/>
            <person name="Bonito G."/>
            <person name="Buee M."/>
            <person name="Carver A."/>
            <person name="Chen C."/>
            <person name="Cichocki N."/>
            <person name="Clum A."/>
            <person name="Culley D."/>
            <person name="Crous P.W."/>
            <person name="Fauchery L."/>
            <person name="Girlanda M."/>
            <person name="Hayes R.D."/>
            <person name="Keri Z."/>
            <person name="LaButti K."/>
            <person name="Lipzen A."/>
            <person name="Lombard V."/>
            <person name="Magnuson J."/>
            <person name="Maillard F."/>
            <person name="Murat C."/>
            <person name="Nolan M."/>
            <person name="Ohm R.A."/>
            <person name="Pangilinan J."/>
            <person name="Pereira M.F."/>
            <person name="Perotto S."/>
            <person name="Peter M."/>
            <person name="Pfister S."/>
            <person name="Riley R."/>
            <person name="Sitrit Y."/>
            <person name="Stielow J.B."/>
            <person name="Szollosi G."/>
            <person name="Zifcakova L."/>
            <person name="Stursova M."/>
            <person name="Spatafora J.W."/>
            <person name="Tedersoo L."/>
            <person name="Vaario L.M."/>
            <person name="Yamada A."/>
            <person name="Yan M."/>
            <person name="Wang P."/>
            <person name="Xu J."/>
            <person name="Bruns T."/>
            <person name="Baldrian P."/>
            <person name="Vilgalys R."/>
            <person name="Dunand C."/>
            <person name="Henrissat B."/>
            <person name="Grigoriev I.V."/>
            <person name="Hibbett D."/>
            <person name="Nagy L.G."/>
            <person name="Martin F.M."/>
        </authorList>
    </citation>
    <scope>NUCLEOTIDE SEQUENCE</scope>
    <source>
        <strain evidence="8">UP504</strain>
    </source>
</reference>
<dbReference type="PANTHER" id="PTHR24006">
    <property type="entry name" value="UBIQUITIN CARBOXYL-TERMINAL HYDROLASE"/>
    <property type="match status" value="1"/>
</dbReference>
<dbReference type="PROSITE" id="PS00973">
    <property type="entry name" value="USP_2"/>
    <property type="match status" value="1"/>
</dbReference>
<dbReference type="Gene3D" id="3.90.70.10">
    <property type="entry name" value="Cysteine proteinases"/>
    <property type="match status" value="1"/>
</dbReference>
<dbReference type="InterPro" id="IPR001394">
    <property type="entry name" value="Peptidase_C19_UCH"/>
</dbReference>
<proteinExistence type="inferred from homology"/>
<dbReference type="Proteomes" id="UP000886523">
    <property type="component" value="Unassembled WGS sequence"/>
</dbReference>
<comment type="caution">
    <text evidence="8">The sequence shown here is derived from an EMBL/GenBank/DDBJ whole genome shotgun (WGS) entry which is preliminary data.</text>
</comment>
<feature type="compositionally biased region" description="Basic and acidic residues" evidence="6">
    <location>
        <begin position="185"/>
        <end position="194"/>
    </location>
</feature>
<dbReference type="PANTHER" id="PTHR24006:SF733">
    <property type="entry name" value="RE52890P"/>
    <property type="match status" value="1"/>
</dbReference>
<organism evidence="8 9">
    <name type="scientific">Hydnum rufescens UP504</name>
    <dbReference type="NCBI Taxonomy" id="1448309"/>
    <lineage>
        <taxon>Eukaryota</taxon>
        <taxon>Fungi</taxon>
        <taxon>Dikarya</taxon>
        <taxon>Basidiomycota</taxon>
        <taxon>Agaricomycotina</taxon>
        <taxon>Agaricomycetes</taxon>
        <taxon>Cantharellales</taxon>
        <taxon>Hydnaceae</taxon>
        <taxon>Hydnum</taxon>
    </lineage>
</organism>
<comment type="similarity">
    <text evidence="2">Belongs to the peptidase C19 family.</text>
</comment>
<dbReference type="AlphaFoldDB" id="A0A9P6B361"/>
<protein>
    <recommendedName>
        <fullName evidence="3">ubiquitinyl hydrolase 1</fullName>
        <ecNumber evidence="3">3.4.19.12</ecNumber>
    </recommendedName>
</protein>
<feature type="domain" description="USP" evidence="7">
    <location>
        <begin position="46"/>
        <end position="421"/>
    </location>
</feature>
<keyword evidence="5" id="KW-0378">Hydrolase</keyword>
<dbReference type="Pfam" id="PF00443">
    <property type="entry name" value="UCH"/>
    <property type="match status" value="1"/>
</dbReference>
<dbReference type="InterPro" id="IPR050164">
    <property type="entry name" value="Peptidase_C19"/>
</dbReference>
<evidence type="ECO:0000256" key="6">
    <source>
        <dbReference type="SAM" id="MobiDB-lite"/>
    </source>
</evidence>
<accession>A0A9P6B361</accession>
<evidence type="ECO:0000256" key="1">
    <source>
        <dbReference type="ARBA" id="ARBA00000707"/>
    </source>
</evidence>
<evidence type="ECO:0000256" key="4">
    <source>
        <dbReference type="ARBA" id="ARBA00022670"/>
    </source>
</evidence>
<dbReference type="EMBL" id="MU128938">
    <property type="protein sequence ID" value="KAF9516522.1"/>
    <property type="molecule type" value="Genomic_DNA"/>
</dbReference>
<dbReference type="InterPro" id="IPR028889">
    <property type="entry name" value="USP"/>
</dbReference>
<dbReference type="CDD" id="cd02663">
    <property type="entry name" value="Peptidase_C19G"/>
    <property type="match status" value="1"/>
</dbReference>
<dbReference type="InterPro" id="IPR038765">
    <property type="entry name" value="Papain-like_cys_pep_sf"/>
</dbReference>
<dbReference type="GO" id="GO:0004843">
    <property type="term" value="F:cysteine-type deubiquitinase activity"/>
    <property type="evidence" value="ECO:0007669"/>
    <property type="project" value="UniProtKB-EC"/>
</dbReference>
<dbReference type="GO" id="GO:0005634">
    <property type="term" value="C:nucleus"/>
    <property type="evidence" value="ECO:0007669"/>
    <property type="project" value="TreeGrafter"/>
</dbReference>
<feature type="region of interest" description="Disordered" evidence="6">
    <location>
        <begin position="429"/>
        <end position="502"/>
    </location>
</feature>
<feature type="compositionally biased region" description="Pro residues" evidence="6">
    <location>
        <begin position="473"/>
        <end position="489"/>
    </location>
</feature>
<feature type="compositionally biased region" description="Pro residues" evidence="6">
    <location>
        <begin position="103"/>
        <end position="113"/>
    </location>
</feature>
<comment type="catalytic activity">
    <reaction evidence="1">
        <text>Thiol-dependent hydrolysis of ester, thioester, amide, peptide and isopeptide bonds formed by the C-terminal Gly of ubiquitin (a 76-residue protein attached to proteins as an intracellular targeting signal).</text>
        <dbReference type="EC" id="3.4.19.12"/>
    </reaction>
</comment>
<dbReference type="InterPro" id="IPR018200">
    <property type="entry name" value="USP_CS"/>
</dbReference>
<dbReference type="GO" id="GO:0006508">
    <property type="term" value="P:proteolysis"/>
    <property type="evidence" value="ECO:0007669"/>
    <property type="project" value="UniProtKB-KW"/>
</dbReference>
<feature type="compositionally biased region" description="Polar residues" evidence="6">
    <location>
        <begin position="195"/>
        <end position="220"/>
    </location>
</feature>
<evidence type="ECO:0000313" key="8">
    <source>
        <dbReference type="EMBL" id="KAF9516522.1"/>
    </source>
</evidence>
<evidence type="ECO:0000256" key="5">
    <source>
        <dbReference type="ARBA" id="ARBA00022801"/>
    </source>
</evidence>
<feature type="region of interest" description="Disordered" evidence="6">
    <location>
        <begin position="185"/>
        <end position="221"/>
    </location>
</feature>
<dbReference type="SUPFAM" id="SSF54001">
    <property type="entry name" value="Cysteine proteinases"/>
    <property type="match status" value="1"/>
</dbReference>
<gene>
    <name evidence="8" type="ORF">BS47DRAFT_651701</name>
</gene>
<evidence type="ECO:0000256" key="3">
    <source>
        <dbReference type="ARBA" id="ARBA00012759"/>
    </source>
</evidence>
<dbReference type="GO" id="GO:0016579">
    <property type="term" value="P:protein deubiquitination"/>
    <property type="evidence" value="ECO:0007669"/>
    <property type="project" value="InterPro"/>
</dbReference>
<name>A0A9P6B361_9AGAM</name>
<keyword evidence="9" id="KW-1185">Reference proteome</keyword>
<dbReference type="GO" id="GO:0005829">
    <property type="term" value="C:cytosol"/>
    <property type="evidence" value="ECO:0007669"/>
    <property type="project" value="TreeGrafter"/>
</dbReference>
<dbReference type="EC" id="3.4.19.12" evidence="3"/>